<dbReference type="Gene3D" id="2.40.128.50">
    <property type="match status" value="2"/>
</dbReference>
<dbReference type="OrthoDB" id="7791015at2"/>
<dbReference type="STRING" id="320497.A0U93_08010"/>
<dbReference type="Proteomes" id="UP000188604">
    <property type="component" value="Chromosome"/>
</dbReference>
<accession>A0A1U9KPY4</accession>
<dbReference type="GO" id="GO:0004177">
    <property type="term" value="F:aminopeptidase activity"/>
    <property type="evidence" value="ECO:0007669"/>
    <property type="project" value="UniProtKB-KW"/>
</dbReference>
<keyword evidence="1 2" id="KW-0645">Protease</keyword>
<dbReference type="InterPro" id="IPR027279">
    <property type="entry name" value="D_amino_pept/lipop_sf"/>
</dbReference>
<sequence length="519" mass="56917">MTTQHIEETLSALPRRYPGPGGGAAIVRDGQVLARHSWGFANAETRRPFTPATLFRMCSITKQFACALLLDAFPDPTVLDRDVAARLPNLTEAPPGMLHLAHNQSGLRDYWAVAMLHGAPVESVFGDVEAEKVIRGTRSLHFRPGTAYSYVNQNFRLISDIVQDRLGRSFAELLQERIFDRHGMRRAFLAADTRAMPDGTTGYEGSEATGYRAAENNIFWTGDAGLGASLDDMIAWEQAIDAQRDDPEGFYNRMSAPVAFADGAPARYGFGLARSMPFGRAATGHGGALRGWRSHRLHIASARLSVVVMFNHMSDAQGAALELAAAALGEAGPPAPVHGESRLPGIWFEPETGLAVPIDEAASRLRMRYAYPPEMLDRTSAETAGRDATRLKLDGRDDTLTMARPQENRVTTLQRRTPGEGRHDVAGRYRCDELDAELTVINAGGSLYGGFSGMLGIGRMERLQPLAEDLWLLPCLRALDHSPPGHWTLAFARDENGVVIQTRVGCWLARDLSYRRLPD</sequence>
<dbReference type="InterPro" id="IPR050491">
    <property type="entry name" value="AmpC-like"/>
</dbReference>
<dbReference type="PANTHER" id="PTHR46825:SF9">
    <property type="entry name" value="BETA-LACTAMASE-RELATED DOMAIN-CONTAINING PROTEIN"/>
    <property type="match status" value="1"/>
</dbReference>
<dbReference type="AlphaFoldDB" id="A0A1U9KPY4"/>
<keyword evidence="1 2" id="KW-0031">Aminopeptidase</keyword>
<dbReference type="InterPro" id="IPR012856">
    <property type="entry name" value="DAP_B_dom"/>
</dbReference>
<dbReference type="NCBIfam" id="NF009622">
    <property type="entry name" value="PRK13128.1"/>
    <property type="match status" value="1"/>
</dbReference>
<dbReference type="EMBL" id="CP014691">
    <property type="protein sequence ID" value="AQS87891.1"/>
    <property type="molecule type" value="Genomic_DNA"/>
</dbReference>
<evidence type="ECO:0000256" key="1">
    <source>
        <dbReference type="ARBA" id="ARBA00022438"/>
    </source>
</evidence>
<dbReference type="SUPFAM" id="SSF50886">
    <property type="entry name" value="D-aminopeptidase, middle and C-terminal domains"/>
    <property type="match status" value="2"/>
</dbReference>
<keyword evidence="1 2" id="KW-0378">Hydrolase</keyword>
<dbReference type="Pfam" id="PF07930">
    <property type="entry name" value="DAP_B"/>
    <property type="match status" value="1"/>
</dbReference>
<dbReference type="SUPFAM" id="SSF56601">
    <property type="entry name" value="beta-lactamase/transpeptidase-like"/>
    <property type="match status" value="1"/>
</dbReference>
<dbReference type="Gene3D" id="3.40.710.10">
    <property type="entry name" value="DD-peptidase/beta-lactamase superfamily"/>
    <property type="match status" value="1"/>
</dbReference>
<keyword evidence="3" id="KW-1185">Reference proteome</keyword>
<organism evidence="2 3">
    <name type="scientific">Neoasaia chiangmaiensis</name>
    <dbReference type="NCBI Taxonomy" id="320497"/>
    <lineage>
        <taxon>Bacteria</taxon>
        <taxon>Pseudomonadati</taxon>
        <taxon>Pseudomonadota</taxon>
        <taxon>Alphaproteobacteria</taxon>
        <taxon>Acetobacterales</taxon>
        <taxon>Acetobacteraceae</taxon>
        <taxon>Neoasaia</taxon>
    </lineage>
</organism>
<protein>
    <submittedName>
        <fullName evidence="2">Aminopeptidase</fullName>
    </submittedName>
</protein>
<dbReference type="KEGG" id="nch:A0U93_08010"/>
<evidence type="ECO:0000313" key="3">
    <source>
        <dbReference type="Proteomes" id="UP000188604"/>
    </source>
</evidence>
<dbReference type="Pfam" id="PF00144">
    <property type="entry name" value="Beta-lactamase"/>
    <property type="match status" value="1"/>
</dbReference>
<gene>
    <name evidence="2" type="ORF">A0U93_08010</name>
</gene>
<evidence type="ECO:0000313" key="2">
    <source>
        <dbReference type="EMBL" id="AQS87891.1"/>
    </source>
</evidence>
<dbReference type="InterPro" id="IPR001466">
    <property type="entry name" value="Beta-lactam-related"/>
</dbReference>
<dbReference type="InterPro" id="IPR012338">
    <property type="entry name" value="Beta-lactam/transpept-like"/>
</dbReference>
<dbReference type="PANTHER" id="PTHR46825">
    <property type="entry name" value="D-ALANYL-D-ALANINE-CARBOXYPEPTIDASE/ENDOPEPTIDASE AMPH"/>
    <property type="match status" value="1"/>
</dbReference>
<dbReference type="RefSeq" id="WP_077806902.1">
    <property type="nucleotide sequence ID" value="NZ_BJXS01000007.1"/>
</dbReference>
<proteinExistence type="predicted"/>
<name>A0A1U9KPY4_9PROT</name>
<reference evidence="2 3" key="1">
    <citation type="submission" date="2016-03" db="EMBL/GenBank/DDBJ databases">
        <title>Acetic acid bacteria sequencing.</title>
        <authorList>
            <person name="Brandt J."/>
            <person name="Jakob F."/>
            <person name="Vogel R.F."/>
        </authorList>
    </citation>
    <scope>NUCLEOTIDE SEQUENCE [LARGE SCALE GENOMIC DNA]</scope>
    <source>
        <strain evidence="2 3">NBRC 101099</strain>
    </source>
</reference>